<evidence type="ECO:0000256" key="1">
    <source>
        <dbReference type="SAM" id="SignalP"/>
    </source>
</evidence>
<organism evidence="2 3">
    <name type="scientific">Paludisphaera borealis</name>
    <dbReference type="NCBI Taxonomy" id="1387353"/>
    <lineage>
        <taxon>Bacteria</taxon>
        <taxon>Pseudomonadati</taxon>
        <taxon>Planctomycetota</taxon>
        <taxon>Planctomycetia</taxon>
        <taxon>Isosphaerales</taxon>
        <taxon>Isosphaeraceae</taxon>
        <taxon>Paludisphaera</taxon>
    </lineage>
</organism>
<keyword evidence="3" id="KW-1185">Reference proteome</keyword>
<sequence length="210" mass="22833">MRVRNMFGGGLCAAALVVMLGAAAAPAGDWDFESDAVGKPAKGFATEVGRWEVALDGDNHVLAQLAENENRVFNVALVEGTSLKDLGVSVRVKPKAGKLDQGGGVVWRAKDKDNYYVARFNPLEDNLRLYKVENGKRTQLDHADAPGDRDWHTLKITMQGREITGWLDGKKLLVAEDSTFPDAGRIGVWSKADAQSYFDDLKAEAVNSAK</sequence>
<dbReference type="AlphaFoldDB" id="A0A1U7CSN4"/>
<dbReference type="Gene3D" id="2.60.120.560">
    <property type="entry name" value="Exo-inulinase, domain 1"/>
    <property type="match status" value="1"/>
</dbReference>
<accession>A0A1U7CSN4</accession>
<dbReference type="Proteomes" id="UP000186309">
    <property type="component" value="Chromosome"/>
</dbReference>
<protein>
    <recommendedName>
        <fullName evidence="4">3-keto-disaccharide hydrolase domain-containing protein</fullName>
    </recommendedName>
</protein>
<dbReference type="STRING" id="1387353.BSF38_03450"/>
<evidence type="ECO:0008006" key="4">
    <source>
        <dbReference type="Google" id="ProtNLM"/>
    </source>
</evidence>
<dbReference type="OrthoDB" id="9791814at2"/>
<dbReference type="KEGG" id="pbor:BSF38_03450"/>
<reference evidence="3" key="1">
    <citation type="submission" date="2016-12" db="EMBL/GenBank/DDBJ databases">
        <title>Comparative genomics of four Isosphaeraceae planctomycetes: a common pool of plasmids and glycoside hydrolase genes.</title>
        <authorList>
            <person name="Ivanova A."/>
        </authorList>
    </citation>
    <scope>NUCLEOTIDE SEQUENCE [LARGE SCALE GENOMIC DNA]</scope>
    <source>
        <strain evidence="3">PX4</strain>
    </source>
</reference>
<dbReference type="EMBL" id="CP019082">
    <property type="protein sequence ID" value="APW61918.1"/>
    <property type="molecule type" value="Genomic_DNA"/>
</dbReference>
<keyword evidence="1" id="KW-0732">Signal</keyword>
<proteinExistence type="predicted"/>
<evidence type="ECO:0000313" key="2">
    <source>
        <dbReference type="EMBL" id="APW61918.1"/>
    </source>
</evidence>
<evidence type="ECO:0000313" key="3">
    <source>
        <dbReference type="Proteomes" id="UP000186309"/>
    </source>
</evidence>
<dbReference type="RefSeq" id="WP_076347637.1">
    <property type="nucleotide sequence ID" value="NZ_CP019082.1"/>
</dbReference>
<gene>
    <name evidence="2" type="ORF">BSF38_03450</name>
</gene>
<feature type="signal peptide" evidence="1">
    <location>
        <begin position="1"/>
        <end position="27"/>
    </location>
</feature>
<name>A0A1U7CSN4_9BACT</name>
<feature type="chain" id="PRO_5012549905" description="3-keto-disaccharide hydrolase domain-containing protein" evidence="1">
    <location>
        <begin position="28"/>
        <end position="210"/>
    </location>
</feature>